<evidence type="ECO:0000313" key="1">
    <source>
        <dbReference type="EMBL" id="QDU38336.1"/>
    </source>
</evidence>
<organism evidence="1 2">
    <name type="scientific">Maioricimonas rarisocia</name>
    <dbReference type="NCBI Taxonomy" id="2528026"/>
    <lineage>
        <taxon>Bacteria</taxon>
        <taxon>Pseudomonadati</taxon>
        <taxon>Planctomycetota</taxon>
        <taxon>Planctomycetia</taxon>
        <taxon>Planctomycetales</taxon>
        <taxon>Planctomycetaceae</taxon>
        <taxon>Maioricimonas</taxon>
    </lineage>
</organism>
<accession>A0A517Z771</accession>
<dbReference type="AlphaFoldDB" id="A0A517Z771"/>
<dbReference type="OrthoDB" id="286171at2"/>
<dbReference type="Proteomes" id="UP000320496">
    <property type="component" value="Chromosome"/>
</dbReference>
<sequence>MSCDQPRTAGPRLVRIAALLLLVVLGRAPVGVSSDVSRLGDRPPQTEFLTGSRFERELQRPLVATREDVGIREWLRRLSDDRQVAITLDRRIDPTHSIDVDFRDVRLQDALEQVAASVDGTAAVIGETAVIGPAASLGRIRTWIALRNAEVLDRGDALGRLTFELTRRRELRWNRLTRPVDLITRLAEEAGLTVEGLDRIPHDLWAAGALSGMDLTEAVMFVLGQFELAFEWTGGMRGIRVVDLPGEVRIEKRHFRGRHSTREAVALIRKAFPDVAVNVEGTRLVVEARIDQQEAIAELLSRRADRAPRRPAGLGPLISRRFTLTIVRQPAMALIRTLESQGVTVEYDADALEEAGVDLEQKISLKLEQATAFEFFRGFCEPLGLEFELKGTTVRLFPARGD</sequence>
<protein>
    <submittedName>
        <fullName evidence="1">Uncharacterized protein</fullName>
    </submittedName>
</protein>
<proteinExistence type="predicted"/>
<reference evidence="1 2" key="1">
    <citation type="submission" date="2019-02" db="EMBL/GenBank/DDBJ databases">
        <title>Deep-cultivation of Planctomycetes and their phenomic and genomic characterization uncovers novel biology.</title>
        <authorList>
            <person name="Wiegand S."/>
            <person name="Jogler M."/>
            <person name="Boedeker C."/>
            <person name="Pinto D."/>
            <person name="Vollmers J."/>
            <person name="Rivas-Marin E."/>
            <person name="Kohn T."/>
            <person name="Peeters S.H."/>
            <person name="Heuer A."/>
            <person name="Rast P."/>
            <person name="Oberbeckmann S."/>
            <person name="Bunk B."/>
            <person name="Jeske O."/>
            <person name="Meyerdierks A."/>
            <person name="Storesund J.E."/>
            <person name="Kallscheuer N."/>
            <person name="Luecker S."/>
            <person name="Lage O.M."/>
            <person name="Pohl T."/>
            <person name="Merkel B.J."/>
            <person name="Hornburger P."/>
            <person name="Mueller R.-W."/>
            <person name="Bruemmer F."/>
            <person name="Labrenz M."/>
            <person name="Spormann A.M."/>
            <person name="Op den Camp H."/>
            <person name="Overmann J."/>
            <person name="Amann R."/>
            <person name="Jetten M.S.M."/>
            <person name="Mascher T."/>
            <person name="Medema M.H."/>
            <person name="Devos D.P."/>
            <person name="Kaster A.-K."/>
            <person name="Ovreas L."/>
            <person name="Rohde M."/>
            <person name="Galperin M.Y."/>
            <person name="Jogler C."/>
        </authorList>
    </citation>
    <scope>NUCLEOTIDE SEQUENCE [LARGE SCALE GENOMIC DNA]</scope>
    <source>
        <strain evidence="1 2">Mal4</strain>
    </source>
</reference>
<dbReference type="KEGG" id="mri:Mal4_26630"/>
<name>A0A517Z771_9PLAN</name>
<dbReference type="RefSeq" id="WP_145369627.1">
    <property type="nucleotide sequence ID" value="NZ_CP036275.1"/>
</dbReference>
<dbReference type="EMBL" id="CP036275">
    <property type="protein sequence ID" value="QDU38336.1"/>
    <property type="molecule type" value="Genomic_DNA"/>
</dbReference>
<evidence type="ECO:0000313" key="2">
    <source>
        <dbReference type="Proteomes" id="UP000320496"/>
    </source>
</evidence>
<keyword evidence="2" id="KW-1185">Reference proteome</keyword>
<gene>
    <name evidence="1" type="ORF">Mal4_26630</name>
</gene>